<dbReference type="AlphaFoldDB" id="A0A5P2FWS5"/>
<protein>
    <submittedName>
        <fullName evidence="1">Uncharacterized protein</fullName>
    </submittedName>
</protein>
<reference evidence="1 2" key="1">
    <citation type="submission" date="2019-09" db="EMBL/GenBank/DDBJ databases">
        <title>Complete genome sequence of Arachidicoccus sp. B3-10 isolated from apple orchard soil.</title>
        <authorList>
            <person name="Kim H.S."/>
            <person name="Han K.-I."/>
            <person name="Suh M.K."/>
            <person name="Lee K.C."/>
            <person name="Eom M.K."/>
            <person name="Kim J.-S."/>
            <person name="Kang S.W."/>
            <person name="Sin Y."/>
            <person name="Lee J.-S."/>
        </authorList>
    </citation>
    <scope>NUCLEOTIDE SEQUENCE [LARGE SCALE GENOMIC DNA]</scope>
    <source>
        <strain evidence="1 2">B3-10</strain>
    </source>
</reference>
<dbReference type="RefSeq" id="WP_150136669.1">
    <property type="nucleotide sequence ID" value="NZ_CP044016.1"/>
</dbReference>
<dbReference type="EMBL" id="CP044016">
    <property type="protein sequence ID" value="QES87357.1"/>
    <property type="molecule type" value="Genomic_DNA"/>
</dbReference>
<name>A0A5P2FWS5_9BACT</name>
<evidence type="ECO:0000313" key="2">
    <source>
        <dbReference type="Proteomes" id="UP000292424"/>
    </source>
</evidence>
<evidence type="ECO:0000313" key="1">
    <source>
        <dbReference type="EMBL" id="QES87357.1"/>
    </source>
</evidence>
<accession>A0A5P2FWS5</accession>
<organism evidence="1 2">
    <name type="scientific">Rhizosphaericola mali</name>
    <dbReference type="NCBI Taxonomy" id="2545455"/>
    <lineage>
        <taxon>Bacteria</taxon>
        <taxon>Pseudomonadati</taxon>
        <taxon>Bacteroidota</taxon>
        <taxon>Chitinophagia</taxon>
        <taxon>Chitinophagales</taxon>
        <taxon>Chitinophagaceae</taxon>
        <taxon>Rhizosphaericola</taxon>
    </lineage>
</organism>
<dbReference type="OrthoDB" id="5194627at2"/>
<dbReference type="Proteomes" id="UP000292424">
    <property type="component" value="Chromosome"/>
</dbReference>
<dbReference type="KEGG" id="arac:E0W69_001340"/>
<sequence>MQKQARNVGGQELHFSICVFKLETLPNFIDEEISIKWREQKLAYLLIVDFKDYVFITRKNISGIDKLLYEGITLIDYAILNTLFVDSGTFFEKFSLNNTSVAQDSIRGKTIEAIDLKKSFSPYGAGKYVLSSVRVSNYEEKTSIAFNTSRITKFGEKKYLDALLVWAHEVIEKIRNHIHGNSFLDVFATPIEYEAHRDTLIPISFLFNLRKFHEDVETGRLLNCELRLSGVSIRQIPLQRILAALQKVFDVETIAIGTDTAYKLKSSFADDIELALNKKSITIHSHKASNLILTFDNGKNTPLTSYFNYYNEFIINFEDLSLVYTNRKLFKDSKLISYIDNFIEAFNGRAELNSVTSEKGTFTTASTSFTINSIFNFVENRIIHDADYSILDDLGNEWADHIKLKGTTLTFIHSKYGDSQFSASSFHEVVGQALKNIGNMTPSTEQLDTKAVHWANTLNIGGTNTAITRLRRGTNLTDGIAVYKKLLLNPNLKREIILTVNFISRGQLRDRLNKLKAGTPFSEKNQVIQILWLLSSLINSCQENGIGVHIICKP</sequence>
<gene>
    <name evidence="1" type="ORF">E0W69_001340</name>
</gene>
<keyword evidence="2" id="KW-1185">Reference proteome</keyword>
<proteinExistence type="predicted"/>